<proteinExistence type="predicted"/>
<dbReference type="Proteomes" id="UP001497535">
    <property type="component" value="Unassembled WGS sequence"/>
</dbReference>
<evidence type="ECO:0000313" key="1">
    <source>
        <dbReference type="EMBL" id="CAK5102600.1"/>
    </source>
</evidence>
<name>A0ACB1AT14_MELEN</name>
<protein>
    <submittedName>
        <fullName evidence="1">Uncharacterized protein</fullName>
    </submittedName>
</protein>
<reference evidence="1" key="1">
    <citation type="submission" date="2023-11" db="EMBL/GenBank/DDBJ databases">
        <authorList>
            <person name="Poullet M."/>
        </authorList>
    </citation>
    <scope>NUCLEOTIDE SEQUENCE</scope>
    <source>
        <strain evidence="1">E1834</strain>
    </source>
</reference>
<dbReference type="EMBL" id="CAVMJV010000112">
    <property type="protein sequence ID" value="CAK5102600.1"/>
    <property type="molecule type" value="Genomic_DNA"/>
</dbReference>
<evidence type="ECO:0000313" key="2">
    <source>
        <dbReference type="Proteomes" id="UP001497535"/>
    </source>
</evidence>
<gene>
    <name evidence="1" type="ORF">MENTE1834_LOCUS42559</name>
</gene>
<comment type="caution">
    <text evidence="1">The sequence shown here is derived from an EMBL/GenBank/DDBJ whole genome shotgun (WGS) entry which is preliminary data.</text>
</comment>
<keyword evidence="2" id="KW-1185">Reference proteome</keyword>
<organism evidence="1 2">
    <name type="scientific">Meloidogyne enterolobii</name>
    <name type="common">Root-knot nematode worm</name>
    <name type="synonym">Meloidogyne mayaguensis</name>
    <dbReference type="NCBI Taxonomy" id="390850"/>
    <lineage>
        <taxon>Eukaryota</taxon>
        <taxon>Metazoa</taxon>
        <taxon>Ecdysozoa</taxon>
        <taxon>Nematoda</taxon>
        <taxon>Chromadorea</taxon>
        <taxon>Rhabditida</taxon>
        <taxon>Tylenchina</taxon>
        <taxon>Tylenchomorpha</taxon>
        <taxon>Tylenchoidea</taxon>
        <taxon>Meloidogynidae</taxon>
        <taxon>Meloidogyninae</taxon>
        <taxon>Meloidogyne</taxon>
    </lineage>
</organism>
<accession>A0ACB1AT14</accession>
<sequence length="103" mass="11929">MWLFLIFTFITSFYKNVTPLSVFVKISWRDQVENVGNHYPHLSDRETGRFNLQLTSNTSGFTMDAVTDTYDTHHFIQAENEGEELNGNYELHISINGPSVGYY</sequence>